<keyword evidence="2" id="KW-1185">Reference proteome</keyword>
<comment type="caution">
    <text evidence="1">The sequence shown here is derived from an EMBL/GenBank/DDBJ whole genome shotgun (WGS) entry which is preliminary data.</text>
</comment>
<name>A0ABU2X9B8_9ACTN</name>
<evidence type="ECO:0000313" key="1">
    <source>
        <dbReference type="EMBL" id="MDT0541982.1"/>
    </source>
</evidence>
<organism evidence="1 2">
    <name type="scientific">Streptomyces lonegramiae</name>
    <dbReference type="NCBI Taxonomy" id="3075524"/>
    <lineage>
        <taxon>Bacteria</taxon>
        <taxon>Bacillati</taxon>
        <taxon>Actinomycetota</taxon>
        <taxon>Actinomycetes</taxon>
        <taxon>Kitasatosporales</taxon>
        <taxon>Streptomycetaceae</taxon>
        <taxon>Streptomyces</taxon>
    </lineage>
</organism>
<dbReference type="InterPro" id="IPR004830">
    <property type="entry name" value="LRR_variant"/>
</dbReference>
<gene>
    <name evidence="1" type="ORF">RND15_04510</name>
</gene>
<dbReference type="RefSeq" id="WP_311722273.1">
    <property type="nucleotide sequence ID" value="NZ_JAVRFD010000001.1"/>
</dbReference>
<protein>
    <recommendedName>
        <fullName evidence="3">Leucine rich repeat variant</fullName>
    </recommendedName>
</protein>
<dbReference type="InterPro" id="IPR011989">
    <property type="entry name" value="ARM-like"/>
</dbReference>
<sequence length="483" mass="52591">MRLPLPLPAQLGAVLLGLARNPALPPALLRRLLGHRATRDEAVMWRTDLTEELAEEIVALGDTVLVHTLACNRNIPPGVKHRLANSPDTSVRAAIAFREELPREVWERLIADPSVEVRESAAENEDVPVDLRARLARDPAPTVRAKLAQRWTGAPEEIRRIWLTDAESTVRAAACATYFRRLPHPVPPADLHPALLADPVTRAGVVAHLDLGPDTARELATDQDPEVRAAVAAHPDLPAELRETLAGDPDPLVRAEVFARQDTPEGRRASIYAELRAGAERAGAGLIASEEEDFASYVAYQGLGHRHLPWVSAAPLDHVDSPYVCFRRSLAMSGPLPAEAVARLLDDEDGTVRAAVARRTPDLDPVTAERIERRHTASRKHPWSPTDHVVFPPETLRRFATDPDPRIRALALRDPDLPAGLAEGLAADGSDRVRRGVAAHPSLPTPALLTLLADQDEWVARTAAGSPVLPRDVMEEILAFAAL</sequence>
<dbReference type="InterPro" id="IPR016024">
    <property type="entry name" value="ARM-type_fold"/>
</dbReference>
<dbReference type="SUPFAM" id="SSF48371">
    <property type="entry name" value="ARM repeat"/>
    <property type="match status" value="2"/>
</dbReference>
<accession>A0ABU2X9B8</accession>
<evidence type="ECO:0000313" key="2">
    <source>
        <dbReference type="Proteomes" id="UP001180754"/>
    </source>
</evidence>
<dbReference type="Gene3D" id="1.25.10.10">
    <property type="entry name" value="Leucine-rich Repeat Variant"/>
    <property type="match status" value="2"/>
</dbReference>
<dbReference type="Proteomes" id="UP001180754">
    <property type="component" value="Unassembled WGS sequence"/>
</dbReference>
<proteinExistence type="predicted"/>
<evidence type="ECO:0008006" key="3">
    <source>
        <dbReference type="Google" id="ProtNLM"/>
    </source>
</evidence>
<reference evidence="1" key="1">
    <citation type="submission" date="2024-05" db="EMBL/GenBank/DDBJ databases">
        <title>30 novel species of actinomycetes from the DSMZ collection.</title>
        <authorList>
            <person name="Nouioui I."/>
        </authorList>
    </citation>
    <scope>NUCLEOTIDE SEQUENCE</scope>
    <source>
        <strain evidence="1">DSM 41529</strain>
    </source>
</reference>
<dbReference type="Pfam" id="PF01816">
    <property type="entry name" value="LRV"/>
    <property type="match status" value="2"/>
</dbReference>
<dbReference type="EMBL" id="JAVRFD010000001">
    <property type="protein sequence ID" value="MDT0541982.1"/>
    <property type="molecule type" value="Genomic_DNA"/>
</dbReference>